<dbReference type="InterPro" id="IPR050800">
    <property type="entry name" value="ARTD/PARP"/>
</dbReference>
<dbReference type="InterPro" id="IPR036616">
    <property type="entry name" value="Poly(ADP-ribose)pol_reg_dom_sf"/>
</dbReference>
<evidence type="ECO:0000256" key="8">
    <source>
        <dbReference type="RuleBase" id="RU362114"/>
    </source>
</evidence>
<dbReference type="SUPFAM" id="SSF142921">
    <property type="entry name" value="WGR domain-like"/>
    <property type="match status" value="1"/>
</dbReference>
<dbReference type="Pfam" id="PF02877">
    <property type="entry name" value="PARP_reg"/>
    <property type="match status" value="1"/>
</dbReference>
<keyword evidence="2 8" id="KW-0328">Glycosyltransferase</keyword>
<feature type="domain" description="WGR" evidence="11">
    <location>
        <begin position="17"/>
        <end position="116"/>
    </location>
</feature>
<dbReference type="PROSITE" id="PS51059">
    <property type="entry name" value="PARP_CATALYTIC"/>
    <property type="match status" value="1"/>
</dbReference>
<dbReference type="EC" id="2.4.2.-" evidence="8"/>
<evidence type="ECO:0000256" key="3">
    <source>
        <dbReference type="ARBA" id="ARBA00022679"/>
    </source>
</evidence>
<keyword evidence="4" id="KW-0548">Nucleotidyltransferase</keyword>
<organism evidence="12 13">
    <name type="scientific">Phytophthora oleae</name>
    <dbReference type="NCBI Taxonomy" id="2107226"/>
    <lineage>
        <taxon>Eukaryota</taxon>
        <taxon>Sar</taxon>
        <taxon>Stramenopiles</taxon>
        <taxon>Oomycota</taxon>
        <taxon>Peronosporomycetes</taxon>
        <taxon>Peronosporales</taxon>
        <taxon>Peronosporaceae</taxon>
        <taxon>Phytophthora</taxon>
    </lineage>
</organism>
<evidence type="ECO:0000256" key="5">
    <source>
        <dbReference type="ARBA" id="ARBA00023027"/>
    </source>
</evidence>
<dbReference type="PANTHER" id="PTHR10459:SF60">
    <property type="entry name" value="POLY [ADP-RIBOSE] POLYMERASE 2"/>
    <property type="match status" value="1"/>
</dbReference>
<feature type="domain" description="PARP alpha-helical" evidence="10">
    <location>
        <begin position="144"/>
        <end position="299"/>
    </location>
</feature>
<keyword evidence="3 8" id="KW-0808">Transferase</keyword>
<feature type="domain" description="PARP catalytic" evidence="9">
    <location>
        <begin position="311"/>
        <end position="537"/>
    </location>
</feature>
<evidence type="ECO:0000259" key="10">
    <source>
        <dbReference type="PROSITE" id="PS51060"/>
    </source>
</evidence>
<dbReference type="GO" id="GO:0016779">
    <property type="term" value="F:nucleotidyltransferase activity"/>
    <property type="evidence" value="ECO:0007669"/>
    <property type="project" value="UniProtKB-KW"/>
</dbReference>
<dbReference type="SMART" id="SM00773">
    <property type="entry name" value="WGR"/>
    <property type="match status" value="1"/>
</dbReference>
<evidence type="ECO:0000256" key="4">
    <source>
        <dbReference type="ARBA" id="ARBA00022695"/>
    </source>
</evidence>
<dbReference type="EMBL" id="JBIMZQ010000039">
    <property type="protein sequence ID" value="KAL3660761.1"/>
    <property type="molecule type" value="Genomic_DNA"/>
</dbReference>
<dbReference type="InterPro" id="IPR012317">
    <property type="entry name" value="Poly(ADP-ribose)pol_cat_dom"/>
</dbReference>
<comment type="subcellular location">
    <subcellularLocation>
        <location evidence="1">Nucleus</location>
    </subcellularLocation>
</comment>
<keyword evidence="5 8" id="KW-0520">NAD</keyword>
<dbReference type="SUPFAM" id="SSF47587">
    <property type="entry name" value="Domain of poly(ADP-ribose) polymerase"/>
    <property type="match status" value="1"/>
</dbReference>
<dbReference type="Pfam" id="PF05406">
    <property type="entry name" value="WGR"/>
    <property type="match status" value="1"/>
</dbReference>
<evidence type="ECO:0000256" key="7">
    <source>
        <dbReference type="ARBA" id="ARBA00033987"/>
    </source>
</evidence>
<evidence type="ECO:0000256" key="6">
    <source>
        <dbReference type="ARBA" id="ARBA00023242"/>
    </source>
</evidence>
<dbReference type="AlphaFoldDB" id="A0ABD3F4Z2"/>
<evidence type="ECO:0000256" key="1">
    <source>
        <dbReference type="ARBA" id="ARBA00004123"/>
    </source>
</evidence>
<reference evidence="12 13" key="1">
    <citation type="submission" date="2024-09" db="EMBL/GenBank/DDBJ databases">
        <title>Genome sequencing and assembly of Phytophthora oleae, isolate VK10A, causative agent of rot of olive drupes.</title>
        <authorList>
            <person name="Conti Taguali S."/>
            <person name="Riolo M."/>
            <person name="La Spada F."/>
            <person name="Cacciola S.O."/>
            <person name="Dionisio G."/>
        </authorList>
    </citation>
    <scope>NUCLEOTIDE SEQUENCE [LARGE SCALE GENOMIC DNA]</scope>
    <source>
        <strain evidence="12 13">VK10A</strain>
    </source>
</reference>
<dbReference type="Gene3D" id="3.90.228.10">
    <property type="match status" value="1"/>
</dbReference>
<evidence type="ECO:0000256" key="2">
    <source>
        <dbReference type="ARBA" id="ARBA00022676"/>
    </source>
</evidence>
<gene>
    <name evidence="12" type="ORF">V7S43_014164</name>
</gene>
<evidence type="ECO:0000259" key="9">
    <source>
        <dbReference type="PROSITE" id="PS51059"/>
    </source>
</evidence>
<dbReference type="InterPro" id="IPR004102">
    <property type="entry name" value="Poly(ADP-ribose)pol_reg_dom"/>
</dbReference>
<sequence>MATTATAVDPQSHCSANAELYRDANGVRWSFMLNLTDISYGVYGNNKFYMAQLILDRGGFVVFRKWGRVGAKAPQSKTEFFHSVEQAESAFQKVFRAKSGNKWPLTQPFERKKGKYFLVELDDGDTEGAAGAAVTKVEEKRDVASKLPQDVQNVVQLICDPEVVTREMASLNVDLKRFPLGKLSKPQISQGYEILQRLSAVLEELEELTKVFAAKTNKAGSKSRRKAKAKAKAPVAAIARSQSSLRADLKALSSEFYSLIPHDFGRSLPPVIGTMADLKLKLELLELLSNLEISQMLQKQEAEKPSGPAVHPLDVHYSMLNTNMEPLSKRGKEYKIIEKFINKTNGGNKFRINTILKIARPDEETHKDVLGTLDNHMLLWHGSRLSNFVGILSQGLRIAPPEAPKNGYQFGKGLYFADALAKSANYCCTTSRNPTAILLLADVALGTPYKTPSGQFLDYKMVKDERGCDSTLGLGRMAPAENEFETLGGGVVVPAGTLKPVDGNQYLLYNEFIVYRREQVQLRYLVALDFQNVACAW</sequence>
<dbReference type="PANTHER" id="PTHR10459">
    <property type="entry name" value="DNA LIGASE"/>
    <property type="match status" value="1"/>
</dbReference>
<dbReference type="PROSITE" id="PS51977">
    <property type="entry name" value="WGR"/>
    <property type="match status" value="1"/>
</dbReference>
<accession>A0ABD3F4Z2</accession>
<comment type="caution">
    <text evidence="12">The sequence shown here is derived from an EMBL/GenBank/DDBJ whole genome shotgun (WGS) entry which is preliminary data.</text>
</comment>
<dbReference type="PROSITE" id="PS51060">
    <property type="entry name" value="PARP_ALPHA_HD"/>
    <property type="match status" value="1"/>
</dbReference>
<dbReference type="GO" id="GO:0003950">
    <property type="term" value="F:NAD+ poly-ADP-ribosyltransferase activity"/>
    <property type="evidence" value="ECO:0007669"/>
    <property type="project" value="UniProtKB-UniRule"/>
</dbReference>
<dbReference type="InterPro" id="IPR036930">
    <property type="entry name" value="WGR_dom_sf"/>
</dbReference>
<dbReference type="Gene3D" id="2.20.140.10">
    <property type="entry name" value="WGR domain"/>
    <property type="match status" value="1"/>
</dbReference>
<dbReference type="CDD" id="cd01437">
    <property type="entry name" value="parp_like"/>
    <property type="match status" value="1"/>
</dbReference>
<dbReference type="SUPFAM" id="SSF56399">
    <property type="entry name" value="ADP-ribosylation"/>
    <property type="match status" value="1"/>
</dbReference>
<dbReference type="Proteomes" id="UP001632037">
    <property type="component" value="Unassembled WGS sequence"/>
</dbReference>
<dbReference type="InterPro" id="IPR008893">
    <property type="entry name" value="WGR_domain"/>
</dbReference>
<proteinExistence type="predicted"/>
<dbReference type="GO" id="GO:0005634">
    <property type="term" value="C:nucleus"/>
    <property type="evidence" value="ECO:0007669"/>
    <property type="project" value="UniProtKB-SubCell"/>
</dbReference>
<keyword evidence="6" id="KW-0539">Nucleus</keyword>
<comment type="catalytic activity">
    <reaction evidence="7">
        <text>NAD(+) + (ADP-D-ribosyl)n-acceptor = nicotinamide + (ADP-D-ribosyl)n+1-acceptor + H(+).</text>
        <dbReference type="EC" id="2.4.2.30"/>
    </reaction>
</comment>
<keyword evidence="13" id="KW-1185">Reference proteome</keyword>
<evidence type="ECO:0000313" key="12">
    <source>
        <dbReference type="EMBL" id="KAL3660761.1"/>
    </source>
</evidence>
<dbReference type="CDD" id="cd07997">
    <property type="entry name" value="WGR_PARP"/>
    <property type="match status" value="1"/>
</dbReference>
<evidence type="ECO:0000313" key="13">
    <source>
        <dbReference type="Proteomes" id="UP001632037"/>
    </source>
</evidence>
<evidence type="ECO:0000259" key="11">
    <source>
        <dbReference type="PROSITE" id="PS51977"/>
    </source>
</evidence>
<name>A0ABD3F4Z2_9STRA</name>
<dbReference type="Pfam" id="PF00644">
    <property type="entry name" value="PARP"/>
    <property type="match status" value="1"/>
</dbReference>
<protein>
    <recommendedName>
        <fullName evidence="8">Poly [ADP-ribose] polymerase</fullName>
        <shortName evidence="8">PARP</shortName>
        <ecNumber evidence="8">2.4.2.-</ecNumber>
    </recommendedName>
</protein>
<dbReference type="Gene3D" id="1.20.142.10">
    <property type="entry name" value="Poly(ADP-ribose) polymerase, regulatory domain"/>
    <property type="match status" value="1"/>
</dbReference>